<dbReference type="Proteomes" id="UP000295096">
    <property type="component" value="Unassembled WGS sequence"/>
</dbReference>
<dbReference type="EMBL" id="SMSJ01000004">
    <property type="protein sequence ID" value="TDH63777.1"/>
    <property type="molecule type" value="Genomic_DNA"/>
</dbReference>
<proteinExistence type="inferred from homology"/>
<dbReference type="OrthoDB" id="7259371at2"/>
<gene>
    <name evidence="2" type="ORF">E2C06_05470</name>
</gene>
<dbReference type="AlphaFoldDB" id="A0A4R5QM09"/>
<dbReference type="Gene3D" id="3.40.190.150">
    <property type="entry name" value="Bordetella uptake gene, domain 1"/>
    <property type="match status" value="1"/>
</dbReference>
<dbReference type="Gene3D" id="3.40.190.10">
    <property type="entry name" value="Periplasmic binding protein-like II"/>
    <property type="match status" value="1"/>
</dbReference>
<dbReference type="CDD" id="cd07012">
    <property type="entry name" value="PBP2_Bug_TTT"/>
    <property type="match status" value="1"/>
</dbReference>
<reference evidence="2 3" key="1">
    <citation type="journal article" date="2016" name="J. Microbiol.">
        <title>Dankookia rubra gen. nov., sp. nov., an alphaproteobacterium isolated from sediment of a shallow stream.</title>
        <authorList>
            <person name="Kim W.H."/>
            <person name="Kim D.H."/>
            <person name="Kang K."/>
            <person name="Ahn T.Y."/>
        </authorList>
    </citation>
    <scope>NUCLEOTIDE SEQUENCE [LARGE SCALE GENOMIC DNA]</scope>
    <source>
        <strain evidence="2 3">JCM30602</strain>
    </source>
</reference>
<comment type="caution">
    <text evidence="2">The sequence shown here is derived from an EMBL/GenBank/DDBJ whole genome shotgun (WGS) entry which is preliminary data.</text>
</comment>
<dbReference type="PANTHER" id="PTHR42928:SF5">
    <property type="entry name" value="BLR1237 PROTEIN"/>
    <property type="match status" value="1"/>
</dbReference>
<comment type="similarity">
    <text evidence="1">Belongs to the UPF0065 (bug) family.</text>
</comment>
<evidence type="ECO:0000313" key="3">
    <source>
        <dbReference type="Proteomes" id="UP000295096"/>
    </source>
</evidence>
<protein>
    <submittedName>
        <fullName evidence="2">Tripartite tricarboxylate transporter substrate binding protein</fullName>
    </submittedName>
</protein>
<dbReference type="PANTHER" id="PTHR42928">
    <property type="entry name" value="TRICARBOXYLATE-BINDING PROTEIN"/>
    <property type="match status" value="1"/>
</dbReference>
<dbReference type="Pfam" id="PF03401">
    <property type="entry name" value="TctC"/>
    <property type="match status" value="1"/>
</dbReference>
<sequence length="340" mass="35809">MAILRAAAARDEAAPRRTAVHRRHLLAAALAAAPLSASLAQGFPARPIRIVVGFPPGGGSDLVARPLAQKMQPVLGQSILVENRGGANGNLGLAEVAKSAPDGYTIGHVNNSVIAVNPLLYANLPFDAARDFTPVGTVTAGALFVMVPAELPARDLRELVALARAKPGQLNFGSGGAGGVTHLGFELLRKQTGVEIVHIPYRGSAPALQDMLGGRIQLMIDGFNLAKAQVDAGRVRAIAFLGQDRHPALPNVLTAVEQGFPGLVVPGWQGFIAPAGTPEPVLARLEEAFRMAVADPEIQANFMAQGTLAVFRGRAEMARMIREETARWAPIIQELGIRLD</sequence>
<dbReference type="InterPro" id="IPR005064">
    <property type="entry name" value="BUG"/>
</dbReference>
<accession>A0A4R5QM09</accession>
<evidence type="ECO:0000256" key="1">
    <source>
        <dbReference type="ARBA" id="ARBA00006987"/>
    </source>
</evidence>
<evidence type="ECO:0000313" key="2">
    <source>
        <dbReference type="EMBL" id="TDH63777.1"/>
    </source>
</evidence>
<dbReference type="SUPFAM" id="SSF53850">
    <property type="entry name" value="Periplasmic binding protein-like II"/>
    <property type="match status" value="1"/>
</dbReference>
<organism evidence="2 3">
    <name type="scientific">Dankookia rubra</name>
    <dbReference type="NCBI Taxonomy" id="1442381"/>
    <lineage>
        <taxon>Bacteria</taxon>
        <taxon>Pseudomonadati</taxon>
        <taxon>Pseudomonadota</taxon>
        <taxon>Alphaproteobacteria</taxon>
        <taxon>Acetobacterales</taxon>
        <taxon>Roseomonadaceae</taxon>
        <taxon>Dankookia</taxon>
    </lineage>
</organism>
<dbReference type="PIRSF" id="PIRSF017082">
    <property type="entry name" value="YflP"/>
    <property type="match status" value="1"/>
</dbReference>
<keyword evidence="3" id="KW-1185">Reference proteome</keyword>
<name>A0A4R5QM09_9PROT</name>
<dbReference type="InterPro" id="IPR042100">
    <property type="entry name" value="Bug_dom1"/>
</dbReference>